<evidence type="ECO:0000313" key="8">
    <source>
        <dbReference type="EMBL" id="MBD3365439.1"/>
    </source>
</evidence>
<evidence type="ECO:0000256" key="1">
    <source>
        <dbReference type="ARBA" id="ARBA00022475"/>
    </source>
</evidence>
<dbReference type="AlphaFoldDB" id="A0A9D5KB11"/>
<dbReference type="InterPro" id="IPR010445">
    <property type="entry name" value="LapA_dom"/>
</dbReference>
<feature type="coiled-coil region" evidence="5">
    <location>
        <begin position="66"/>
        <end position="93"/>
    </location>
</feature>
<sequence>MKIVMFIIVGAVFLAGIFFAAFNSGTPPPMATVRFFGVHEVSVVLLGFICFGIGLVSMILFTIADEINLRAKIRRLRGQKEKMQKEINALRNLPLASEILTKDTETEPEEME</sequence>
<evidence type="ECO:0000256" key="6">
    <source>
        <dbReference type="SAM" id="Phobius"/>
    </source>
</evidence>
<evidence type="ECO:0000259" key="7">
    <source>
        <dbReference type="Pfam" id="PF06305"/>
    </source>
</evidence>
<gene>
    <name evidence="8" type="ORF">GF359_09530</name>
</gene>
<comment type="caution">
    <text evidence="8">The sequence shown here is derived from an EMBL/GenBank/DDBJ whole genome shotgun (WGS) entry which is preliminary data.</text>
</comment>
<reference evidence="8" key="1">
    <citation type="submission" date="2019-11" db="EMBL/GenBank/DDBJ databases">
        <title>Microbial mats filling the niche in hypersaline microbial mats.</title>
        <authorList>
            <person name="Wong H.L."/>
            <person name="Macleod F.I."/>
            <person name="White R.A. III"/>
            <person name="Burns B.P."/>
        </authorList>
    </citation>
    <scope>NUCLEOTIDE SEQUENCE</scope>
    <source>
        <strain evidence="8">Bin_327</strain>
    </source>
</reference>
<feature type="domain" description="Lipopolysaccharide assembly protein A" evidence="7">
    <location>
        <begin position="31"/>
        <end position="88"/>
    </location>
</feature>
<dbReference type="EMBL" id="WJKJ01000315">
    <property type="protein sequence ID" value="MBD3365439.1"/>
    <property type="molecule type" value="Genomic_DNA"/>
</dbReference>
<protein>
    <submittedName>
        <fullName evidence="8">DUF1049 domain-containing protein</fullName>
    </submittedName>
</protein>
<evidence type="ECO:0000256" key="4">
    <source>
        <dbReference type="ARBA" id="ARBA00023136"/>
    </source>
</evidence>
<keyword evidence="2 6" id="KW-0812">Transmembrane</keyword>
<dbReference type="Pfam" id="PF06305">
    <property type="entry name" value="LapA_dom"/>
    <property type="match status" value="1"/>
</dbReference>
<dbReference type="GO" id="GO:0005886">
    <property type="term" value="C:plasma membrane"/>
    <property type="evidence" value="ECO:0007669"/>
    <property type="project" value="InterPro"/>
</dbReference>
<evidence type="ECO:0000256" key="5">
    <source>
        <dbReference type="SAM" id="Coils"/>
    </source>
</evidence>
<keyword evidence="4 6" id="KW-0472">Membrane</keyword>
<proteinExistence type="predicted"/>
<keyword evidence="1" id="KW-1003">Cell membrane</keyword>
<keyword evidence="5" id="KW-0175">Coiled coil</keyword>
<evidence type="ECO:0000256" key="2">
    <source>
        <dbReference type="ARBA" id="ARBA00022692"/>
    </source>
</evidence>
<keyword evidence="3 6" id="KW-1133">Transmembrane helix</keyword>
<accession>A0A9D5KB11</accession>
<feature type="transmembrane region" description="Helical" evidence="6">
    <location>
        <begin position="44"/>
        <end position="64"/>
    </location>
</feature>
<dbReference type="Proteomes" id="UP000630660">
    <property type="component" value="Unassembled WGS sequence"/>
</dbReference>
<organism evidence="8 9">
    <name type="scientific">candidate division WOR-3 bacterium</name>
    <dbReference type="NCBI Taxonomy" id="2052148"/>
    <lineage>
        <taxon>Bacteria</taxon>
        <taxon>Bacteria division WOR-3</taxon>
    </lineage>
</organism>
<evidence type="ECO:0000256" key="3">
    <source>
        <dbReference type="ARBA" id="ARBA00022989"/>
    </source>
</evidence>
<name>A0A9D5KB11_UNCW3</name>
<evidence type="ECO:0000313" key="9">
    <source>
        <dbReference type="Proteomes" id="UP000630660"/>
    </source>
</evidence>